<evidence type="ECO:0000256" key="5">
    <source>
        <dbReference type="PROSITE-ProRule" id="PRU00169"/>
    </source>
</evidence>
<dbReference type="Pfam" id="PF02518">
    <property type="entry name" value="HATPase_c"/>
    <property type="match status" value="1"/>
</dbReference>
<keyword evidence="3" id="KW-0808">Transferase</keyword>
<dbReference type="SUPFAM" id="SSF55874">
    <property type="entry name" value="ATPase domain of HSP90 chaperone/DNA topoisomerase II/histidine kinase"/>
    <property type="match status" value="1"/>
</dbReference>
<dbReference type="InterPro" id="IPR036641">
    <property type="entry name" value="HPT_dom_sf"/>
</dbReference>
<dbReference type="AlphaFoldDB" id="A0A840SFM8"/>
<evidence type="ECO:0000256" key="1">
    <source>
        <dbReference type="ARBA" id="ARBA00000085"/>
    </source>
</evidence>
<feature type="modified residue" description="4-aspartylphosphate" evidence="5">
    <location>
        <position position="255"/>
    </location>
</feature>
<evidence type="ECO:0000256" key="3">
    <source>
        <dbReference type="ARBA" id="ARBA00022679"/>
    </source>
</evidence>
<evidence type="ECO:0000256" key="4">
    <source>
        <dbReference type="ARBA" id="ARBA00022777"/>
    </source>
</evidence>
<evidence type="ECO:0000259" key="6">
    <source>
        <dbReference type="PROSITE" id="PS50109"/>
    </source>
</evidence>
<evidence type="ECO:0000259" key="7">
    <source>
        <dbReference type="PROSITE" id="PS50110"/>
    </source>
</evidence>
<dbReference type="SUPFAM" id="SSF52172">
    <property type="entry name" value="CheY-like"/>
    <property type="match status" value="1"/>
</dbReference>
<name>A0A840SFM8_9RHOB</name>
<evidence type="ECO:0000256" key="2">
    <source>
        <dbReference type="ARBA" id="ARBA00012438"/>
    </source>
</evidence>
<dbReference type="SMART" id="SM00448">
    <property type="entry name" value="REC"/>
    <property type="match status" value="1"/>
</dbReference>
<evidence type="ECO:0000313" key="9">
    <source>
        <dbReference type="Proteomes" id="UP000549457"/>
    </source>
</evidence>
<feature type="domain" description="Response regulatory" evidence="7">
    <location>
        <begin position="206"/>
        <end position="323"/>
    </location>
</feature>
<dbReference type="PROSITE" id="PS50109">
    <property type="entry name" value="HIS_KIN"/>
    <property type="match status" value="1"/>
</dbReference>
<comment type="caution">
    <text evidence="8">The sequence shown here is derived from an EMBL/GenBank/DDBJ whole genome shotgun (WGS) entry which is preliminary data.</text>
</comment>
<keyword evidence="9" id="KW-1185">Reference proteome</keyword>
<sequence length="458" mass="48335">MSQIDLTLVPASVREQVERTAAAAMTLARLLGCDPSAGAEEPLEAAEPIDLAHLVAFLRRRHAGEARERGLGFEVRVAENVPRAIALGLTPTTRILDNLIGNALKFADCGTVRLLVERAGDGAVVFRVTDEGPGLRPAEGDRPRRTGEGLGLHIVHSLTEELGGTVQVATRSCGGVEAEVRFPAQAAVSEIIPKTIAPVADLSGLRVLLAEDNPTNQMVASQMLRALNADVIIASDGVEALDRFDAEKVDLVVVDIEMPRLSGLDVIRAIRTRPDERAQVPIVALTAYAMREHRERISAAGANGLISKPIVSVEALGRALAGHAARAFPREAEVPDVDAAAASGPVIDQATFDALAEAIGPDTVGELIEKVVADLQSAQTTLTAALPDLDRVAIRSASHILISVAGAIGALRLQASARALNALAHCEASERMAGELRRCIDEIDAAVGFAGNWREKRP</sequence>
<dbReference type="SMART" id="SM00387">
    <property type="entry name" value="HATPase_c"/>
    <property type="match status" value="1"/>
</dbReference>
<dbReference type="InterPro" id="IPR004358">
    <property type="entry name" value="Sig_transdc_His_kin-like_C"/>
</dbReference>
<dbReference type="InterPro" id="IPR001789">
    <property type="entry name" value="Sig_transdc_resp-reg_receiver"/>
</dbReference>
<dbReference type="Gene3D" id="1.20.120.160">
    <property type="entry name" value="HPT domain"/>
    <property type="match status" value="1"/>
</dbReference>
<organism evidence="8 9">
    <name type="scientific">Amaricoccus macauensis</name>
    <dbReference type="NCBI Taxonomy" id="57001"/>
    <lineage>
        <taxon>Bacteria</taxon>
        <taxon>Pseudomonadati</taxon>
        <taxon>Pseudomonadota</taxon>
        <taxon>Alphaproteobacteria</taxon>
        <taxon>Rhodobacterales</taxon>
        <taxon>Paracoccaceae</taxon>
        <taxon>Amaricoccus</taxon>
    </lineage>
</organism>
<dbReference type="InterPro" id="IPR011006">
    <property type="entry name" value="CheY-like_superfamily"/>
</dbReference>
<gene>
    <name evidence="8" type="ORF">HNP73_001675</name>
</gene>
<dbReference type="PROSITE" id="PS50110">
    <property type="entry name" value="RESPONSE_REGULATORY"/>
    <property type="match status" value="1"/>
</dbReference>
<dbReference type="CDD" id="cd00075">
    <property type="entry name" value="HATPase"/>
    <property type="match status" value="1"/>
</dbReference>
<dbReference type="InterPro" id="IPR036890">
    <property type="entry name" value="HATPase_C_sf"/>
</dbReference>
<proteinExistence type="predicted"/>
<accession>A0A840SFM8</accession>
<dbReference type="GO" id="GO:0000160">
    <property type="term" value="P:phosphorelay signal transduction system"/>
    <property type="evidence" value="ECO:0007669"/>
    <property type="project" value="InterPro"/>
</dbReference>
<dbReference type="GO" id="GO:0004673">
    <property type="term" value="F:protein histidine kinase activity"/>
    <property type="evidence" value="ECO:0007669"/>
    <property type="project" value="UniProtKB-EC"/>
</dbReference>
<reference evidence="8 9" key="1">
    <citation type="submission" date="2020-08" db="EMBL/GenBank/DDBJ databases">
        <title>Genomic Encyclopedia of Type Strains, Phase IV (KMG-IV): sequencing the most valuable type-strain genomes for metagenomic binning, comparative biology and taxonomic classification.</title>
        <authorList>
            <person name="Goeker M."/>
        </authorList>
    </citation>
    <scope>NUCLEOTIDE SEQUENCE [LARGE SCALE GENOMIC DNA]</scope>
    <source>
        <strain evidence="8 9">DSM 101730</strain>
    </source>
</reference>
<evidence type="ECO:0000313" key="8">
    <source>
        <dbReference type="EMBL" id="MBB5221739.1"/>
    </source>
</evidence>
<keyword evidence="4" id="KW-0418">Kinase</keyword>
<dbReference type="CDD" id="cd17546">
    <property type="entry name" value="REC_hyHK_CKI1_RcsC-like"/>
    <property type="match status" value="1"/>
</dbReference>
<dbReference type="PRINTS" id="PR00344">
    <property type="entry name" value="BCTRLSENSOR"/>
</dbReference>
<dbReference type="InterPro" id="IPR003594">
    <property type="entry name" value="HATPase_dom"/>
</dbReference>
<dbReference type="SUPFAM" id="SSF47226">
    <property type="entry name" value="Histidine-containing phosphotransfer domain, HPT domain"/>
    <property type="match status" value="1"/>
</dbReference>
<dbReference type="RefSeq" id="WP_184148206.1">
    <property type="nucleotide sequence ID" value="NZ_JACHFM010000002.1"/>
</dbReference>
<dbReference type="Proteomes" id="UP000549457">
    <property type="component" value="Unassembled WGS sequence"/>
</dbReference>
<dbReference type="Gene3D" id="3.40.50.2300">
    <property type="match status" value="1"/>
</dbReference>
<comment type="catalytic activity">
    <reaction evidence="1">
        <text>ATP + protein L-histidine = ADP + protein N-phospho-L-histidine.</text>
        <dbReference type="EC" id="2.7.13.3"/>
    </reaction>
</comment>
<dbReference type="EC" id="2.7.13.3" evidence="2"/>
<dbReference type="EMBL" id="JACHFM010000002">
    <property type="protein sequence ID" value="MBB5221739.1"/>
    <property type="molecule type" value="Genomic_DNA"/>
</dbReference>
<dbReference type="Pfam" id="PF00072">
    <property type="entry name" value="Response_reg"/>
    <property type="match status" value="1"/>
</dbReference>
<dbReference type="Gene3D" id="3.30.565.10">
    <property type="entry name" value="Histidine kinase-like ATPase, C-terminal domain"/>
    <property type="match status" value="1"/>
</dbReference>
<keyword evidence="5" id="KW-0597">Phosphoprotein</keyword>
<dbReference type="InterPro" id="IPR005467">
    <property type="entry name" value="His_kinase_dom"/>
</dbReference>
<feature type="domain" description="Histidine kinase" evidence="6">
    <location>
        <begin position="94"/>
        <end position="186"/>
    </location>
</feature>
<protein>
    <recommendedName>
        <fullName evidence="2">histidine kinase</fullName>
        <ecNumber evidence="2">2.7.13.3</ecNumber>
    </recommendedName>
</protein>
<dbReference type="PANTHER" id="PTHR43047">
    <property type="entry name" value="TWO-COMPONENT HISTIDINE PROTEIN KINASE"/>
    <property type="match status" value="1"/>
</dbReference>